<accession>A0A0E0SQC7</accession>
<keyword evidence="3" id="KW-1185">Reference proteome</keyword>
<evidence type="ECO:0000313" key="3">
    <source>
        <dbReference type="Proteomes" id="UP000070720"/>
    </source>
</evidence>
<reference evidence="2" key="4">
    <citation type="submission" date="2017-01" db="UniProtKB">
        <authorList>
            <consortium name="EnsemblFungi"/>
        </authorList>
    </citation>
    <scope>IDENTIFICATION</scope>
    <source>
        <strain evidence="2">PH-1 / ATCC MYA-4620 / FGSC 9075 / NRRL 31084</strain>
    </source>
</reference>
<dbReference type="InParanoid" id="A0A098E3E1"/>
<dbReference type="AlphaFoldDB" id="A0A098E3E1"/>
<evidence type="ECO:0000313" key="1">
    <source>
        <dbReference type="EMBL" id="CEF88640.1"/>
    </source>
</evidence>
<name>A0A098E3E1_GIBZE</name>
<reference evidence="2 3" key="2">
    <citation type="journal article" date="2010" name="Nature">
        <title>Comparative genomics reveals mobile pathogenicity chromosomes in Fusarium.</title>
        <authorList>
            <person name="Ma L.J."/>
            <person name="van der Does H.C."/>
            <person name="Borkovich K.A."/>
            <person name="Coleman J.J."/>
            <person name="Daboussi M.J."/>
            <person name="Di Pietro A."/>
            <person name="Dufresne M."/>
            <person name="Freitag M."/>
            <person name="Grabherr M."/>
            <person name="Henrissat B."/>
            <person name="Houterman P.M."/>
            <person name="Kang S."/>
            <person name="Shim W.B."/>
            <person name="Woloshuk C."/>
            <person name="Xie X."/>
            <person name="Xu J.R."/>
            <person name="Antoniw J."/>
            <person name="Baker S.E."/>
            <person name="Bluhm B.H."/>
            <person name="Breakspear A."/>
            <person name="Brown D.W."/>
            <person name="Butchko R.A."/>
            <person name="Chapman S."/>
            <person name="Coulson R."/>
            <person name="Coutinho P.M."/>
            <person name="Danchin E.G."/>
            <person name="Diener A."/>
            <person name="Gale L.R."/>
            <person name="Gardiner D.M."/>
            <person name="Goff S."/>
            <person name="Hammond-Kosack K.E."/>
            <person name="Hilburn K."/>
            <person name="Hua-Van A."/>
            <person name="Jonkers W."/>
            <person name="Kazan K."/>
            <person name="Kodira C.D."/>
            <person name="Koehrsen M."/>
            <person name="Kumar L."/>
            <person name="Lee Y.H."/>
            <person name="Li L."/>
            <person name="Manners J.M."/>
            <person name="Miranda-Saavedra D."/>
            <person name="Mukherjee M."/>
            <person name="Park G."/>
            <person name="Park J."/>
            <person name="Park S.Y."/>
            <person name="Proctor R.H."/>
            <person name="Regev A."/>
            <person name="Ruiz-Roldan M.C."/>
            <person name="Sain D."/>
            <person name="Sakthikumar S."/>
            <person name="Sykes S."/>
            <person name="Schwartz D.C."/>
            <person name="Turgeon B.G."/>
            <person name="Wapinski I."/>
            <person name="Yoder O."/>
            <person name="Young S."/>
            <person name="Zeng Q."/>
            <person name="Zhou S."/>
            <person name="Galagan J."/>
            <person name="Cuomo C.A."/>
            <person name="Kistler H.C."/>
            <person name="Rep M."/>
        </authorList>
    </citation>
    <scope>GENOME REANNOTATION</scope>
    <source>
        <strain evidence="3">ATCC MYA-4620 / CBS 123657 / FGSC 9075 / NRRL 31084 / PH-1</strain>
        <strain evidence="2">PH-1 / ATCC MYA-4620 / FGSC 9075 / NRRL 31084</strain>
    </source>
</reference>
<accession>A0A098E3E1</accession>
<dbReference type="Proteomes" id="UP000070720">
    <property type="component" value="Chromosome 3"/>
</dbReference>
<sequence length="66" mass="7067">MRGLCPLISFTGDLGLDLGLGAWGYLPTDLALAPSTPKSPHRPVRYLLHPLELGTDRGAPEPTKES</sequence>
<gene>
    <name evidence="1" type="ORF">FGRAMPH1_01T20723</name>
</gene>
<dbReference type="EnsemblFungi" id="CEF88640">
    <property type="protein sequence ID" value="CEF88640"/>
    <property type="gene ID" value="FGRRES_13899"/>
</dbReference>
<organism evidence="1 3">
    <name type="scientific">Gibberella zeae (strain ATCC MYA-4620 / CBS 123657 / FGSC 9075 / NRRL 31084 / PH-1)</name>
    <name type="common">Wheat head blight fungus</name>
    <name type="synonym">Fusarium graminearum</name>
    <dbReference type="NCBI Taxonomy" id="229533"/>
    <lineage>
        <taxon>Eukaryota</taxon>
        <taxon>Fungi</taxon>
        <taxon>Dikarya</taxon>
        <taxon>Ascomycota</taxon>
        <taxon>Pezizomycotina</taxon>
        <taxon>Sordariomycetes</taxon>
        <taxon>Hypocreomycetidae</taxon>
        <taxon>Hypocreales</taxon>
        <taxon>Nectriaceae</taxon>
        <taxon>Fusarium</taxon>
    </lineage>
</organism>
<dbReference type="EMBL" id="HG970334">
    <property type="protein sequence ID" value="CEF88640.1"/>
    <property type="molecule type" value="Genomic_DNA"/>
</dbReference>
<evidence type="ECO:0000313" key="2">
    <source>
        <dbReference type="EnsemblFungi" id="CEF88640"/>
    </source>
</evidence>
<reference evidence="2 3" key="1">
    <citation type="journal article" date="2007" name="Science">
        <title>The Fusarium graminearum genome reveals a link between localized polymorphism and pathogen specialization.</title>
        <authorList>
            <person name="Cuomo C.A."/>
            <person name="Gueldener U."/>
            <person name="Xu J.-R."/>
            <person name="Trail F."/>
            <person name="Turgeon B.G."/>
            <person name="Di Pietro A."/>
            <person name="Walton J.D."/>
            <person name="Ma L.-J."/>
            <person name="Baker S.E."/>
            <person name="Rep M."/>
            <person name="Adam G."/>
            <person name="Antoniw J."/>
            <person name="Baldwin T."/>
            <person name="Calvo S.E."/>
            <person name="Chang Y.-L."/>
            <person name="DeCaprio D."/>
            <person name="Gale L.R."/>
            <person name="Gnerre S."/>
            <person name="Goswami R.S."/>
            <person name="Hammond-Kosack K."/>
            <person name="Harris L.J."/>
            <person name="Hilburn K."/>
            <person name="Kennell J.C."/>
            <person name="Kroken S."/>
            <person name="Magnuson J.K."/>
            <person name="Mannhaupt G."/>
            <person name="Mauceli E.W."/>
            <person name="Mewes H.-W."/>
            <person name="Mitterbauer R."/>
            <person name="Muehlbauer G."/>
            <person name="Muensterkoetter M."/>
            <person name="Nelson D."/>
            <person name="O'Donnell K."/>
            <person name="Ouellet T."/>
            <person name="Qi W."/>
            <person name="Quesneville H."/>
            <person name="Roncero M.I.G."/>
            <person name="Seong K.-Y."/>
            <person name="Tetko I.V."/>
            <person name="Urban M."/>
            <person name="Waalwijk C."/>
            <person name="Ward T.J."/>
            <person name="Yao J."/>
            <person name="Birren B.W."/>
            <person name="Kistler H.C."/>
        </authorList>
    </citation>
    <scope>NUCLEOTIDE SEQUENCE [LARGE SCALE GENOMIC DNA]</scope>
    <source>
        <strain evidence="3">ATCC MYA-4620 / CBS 123657 / FGSC 9075 / NRRL 31084 / PH-1</strain>
        <strain evidence="2">PH-1 / ATCC MYA-4620 / FGSC 9075 / NRRL 31084</strain>
    </source>
</reference>
<reference evidence="1 3" key="3">
    <citation type="journal article" date="2015" name="BMC Genomics">
        <title>The completed genome sequence of the pathogenic ascomycete fungus Fusarium graminearum.</title>
        <authorList>
            <person name="King R."/>
            <person name="Urban M."/>
            <person name="Hammond-Kosack M.C."/>
            <person name="Hassani-Pak K."/>
            <person name="Hammond-Kosack K.E."/>
        </authorList>
    </citation>
    <scope>NUCLEOTIDE SEQUENCE [LARGE SCALE GENOMIC DNA]</scope>
    <source>
        <strain evidence="3">ATCC MYA-4620 / CBS 123657 / FGSC 9075 / NRRL 31084 / PH-1</strain>
        <strain evidence="1">PH-1</strain>
    </source>
</reference>
<proteinExistence type="predicted"/>
<protein>
    <submittedName>
        <fullName evidence="1">Chromosome 3, complete genome</fullName>
    </submittedName>
</protein>